<name>A0A100XJJ1_MYCTH</name>
<reference evidence="1 2" key="1">
    <citation type="journal article" date="2016" name="Genome Announc.">
        <title>Draft Genome Sequences of Five Rapidly Growing Mycobacterium Species, M. thermoresistibile, M. fortuitum subsp. acetamidolyticum, M. canariasense, M. brisbanense, and M. novocastrense.</title>
        <authorList>
            <person name="Katahira K."/>
            <person name="Ogura Y."/>
            <person name="Gotoh Y."/>
            <person name="Hayashi T."/>
        </authorList>
    </citation>
    <scope>NUCLEOTIDE SEQUENCE [LARGE SCALE GENOMIC DNA]</scope>
    <source>
        <strain evidence="1 2">JCM6362</strain>
    </source>
</reference>
<gene>
    <name evidence="1" type="ORF">RMCT_4532</name>
</gene>
<dbReference type="GO" id="GO:0051213">
    <property type="term" value="F:dioxygenase activity"/>
    <property type="evidence" value="ECO:0007669"/>
    <property type="project" value="UniProtKB-KW"/>
</dbReference>
<dbReference type="PANTHER" id="PTHR32332">
    <property type="entry name" value="2-NITROPROPANE DIOXYGENASE"/>
    <property type="match status" value="1"/>
</dbReference>
<keyword evidence="1" id="KW-0223">Dioxygenase</keyword>
<accession>A0A100XJJ1</accession>
<evidence type="ECO:0000313" key="2">
    <source>
        <dbReference type="Proteomes" id="UP000069654"/>
    </source>
</evidence>
<comment type="caution">
    <text evidence="1">The sequence shown here is derived from an EMBL/GenBank/DDBJ whole genome shotgun (WGS) entry which is preliminary data.</text>
</comment>
<dbReference type="Pfam" id="PF03060">
    <property type="entry name" value="NMO"/>
    <property type="match status" value="1"/>
</dbReference>
<proteinExistence type="predicted"/>
<dbReference type="PANTHER" id="PTHR32332:SF20">
    <property type="entry name" value="2-NITROPROPANE DIOXYGENASE-LIKE PROTEIN"/>
    <property type="match status" value="1"/>
</dbReference>
<dbReference type="Proteomes" id="UP000069654">
    <property type="component" value="Unassembled WGS sequence"/>
</dbReference>
<protein>
    <submittedName>
        <fullName evidence="1">2-nitropropane dioxygenase</fullName>
    </submittedName>
</protein>
<dbReference type="AlphaFoldDB" id="A0A100XJJ1"/>
<sequence>MGSRFMCTVESPIHQNVKEAIVRGDERGTELIFRTLRNTGRVASNSVSREVVQTLNAGGQFNDIKHLVSGVRGARVYETGDLEAGIWWVGTAMGLIDDIPTVDAMISRIVREAEELIRTRLPGMILSHAAVAAAGS</sequence>
<dbReference type="SUPFAM" id="SSF51412">
    <property type="entry name" value="Inosine monophosphate dehydrogenase (IMPDH)"/>
    <property type="match status" value="1"/>
</dbReference>
<dbReference type="EMBL" id="BCTB01000054">
    <property type="protein sequence ID" value="GAT17563.1"/>
    <property type="molecule type" value="Genomic_DNA"/>
</dbReference>
<organism evidence="1 2">
    <name type="scientific">Mycolicibacterium thermoresistibile</name>
    <name type="common">Mycobacterium thermoresistibile</name>
    <dbReference type="NCBI Taxonomy" id="1797"/>
    <lineage>
        <taxon>Bacteria</taxon>
        <taxon>Bacillati</taxon>
        <taxon>Actinomycetota</taxon>
        <taxon>Actinomycetes</taxon>
        <taxon>Mycobacteriales</taxon>
        <taxon>Mycobacteriaceae</taxon>
        <taxon>Mycolicibacterium</taxon>
    </lineage>
</organism>
<reference evidence="2" key="2">
    <citation type="submission" date="2016-02" db="EMBL/GenBank/DDBJ databases">
        <title>Draft genome sequence of five rapidly growing Mycobacterium species.</title>
        <authorList>
            <person name="Katahira K."/>
            <person name="Gotou Y."/>
            <person name="Iida K."/>
            <person name="Ogura Y."/>
            <person name="Hayashi T."/>
        </authorList>
    </citation>
    <scope>NUCLEOTIDE SEQUENCE [LARGE SCALE GENOMIC DNA]</scope>
    <source>
        <strain evidence="2">JCM6362</strain>
    </source>
</reference>
<dbReference type="InterPro" id="IPR013785">
    <property type="entry name" value="Aldolase_TIM"/>
</dbReference>
<dbReference type="Gene3D" id="3.20.20.70">
    <property type="entry name" value="Aldolase class I"/>
    <property type="match status" value="1"/>
</dbReference>
<evidence type="ECO:0000313" key="1">
    <source>
        <dbReference type="EMBL" id="GAT17563.1"/>
    </source>
</evidence>
<keyword evidence="1" id="KW-0560">Oxidoreductase</keyword>
<dbReference type="STRING" id="1797.RMCT_4532"/>